<accession>A0AAN6I0R4</accession>
<feature type="region of interest" description="Disordered" evidence="1">
    <location>
        <begin position="16"/>
        <end position="55"/>
    </location>
</feature>
<gene>
    <name evidence="2" type="ORF">KL933_002360</name>
</gene>
<organism evidence="2 3">
    <name type="scientific">Ogataea haglerorum</name>
    <dbReference type="NCBI Taxonomy" id="1937702"/>
    <lineage>
        <taxon>Eukaryota</taxon>
        <taxon>Fungi</taxon>
        <taxon>Dikarya</taxon>
        <taxon>Ascomycota</taxon>
        <taxon>Saccharomycotina</taxon>
        <taxon>Pichiomycetes</taxon>
        <taxon>Pichiales</taxon>
        <taxon>Pichiaceae</taxon>
        <taxon>Ogataea</taxon>
    </lineage>
</organism>
<dbReference type="AlphaFoldDB" id="A0AAN6I0R4"/>
<dbReference type="Proteomes" id="UP000738402">
    <property type="component" value="Unassembled WGS sequence"/>
</dbReference>
<reference evidence="2" key="1">
    <citation type="journal article" date="2021" name="G3 (Bethesda)">
        <title>Genomic diversity, chromosomal rearrangements, and interspecies hybridization in the ogataea polymorpha species complex.</title>
        <authorList>
            <person name="Hanson S.J."/>
            <person name="Cinneide E.O."/>
            <person name="Salzberg L.I."/>
            <person name="Wolfe K.H."/>
            <person name="McGowan J."/>
            <person name="Fitzpatrick D.A."/>
            <person name="Matlin K."/>
        </authorList>
    </citation>
    <scope>NUCLEOTIDE SEQUENCE</scope>
    <source>
        <strain evidence="2">83-405-1</strain>
    </source>
</reference>
<dbReference type="EMBL" id="JAHLUH010000006">
    <property type="protein sequence ID" value="KAG7727426.1"/>
    <property type="molecule type" value="Genomic_DNA"/>
</dbReference>
<comment type="caution">
    <text evidence="2">The sequence shown here is derived from an EMBL/GenBank/DDBJ whole genome shotgun (WGS) entry which is preliminary data.</text>
</comment>
<protein>
    <submittedName>
        <fullName evidence="2">Uncharacterized protein</fullName>
    </submittedName>
</protein>
<evidence type="ECO:0000313" key="3">
    <source>
        <dbReference type="Proteomes" id="UP000738402"/>
    </source>
</evidence>
<evidence type="ECO:0000313" key="2">
    <source>
        <dbReference type="EMBL" id="KAG7727426.1"/>
    </source>
</evidence>
<sequence>MPFEDLDVVSREIESLLSQDSDDSEAPADLPDMRNLSDQLPTELPSPLVTPEIGRGARLPTSVRQFSSASTSERSQALSNAKFKLPLPAIVDEKVDMARSGDEMGEISASKVLMLLKSDEKRTSIESLLN</sequence>
<proteinExistence type="predicted"/>
<name>A0AAN6I0R4_9ASCO</name>
<evidence type="ECO:0000256" key="1">
    <source>
        <dbReference type="SAM" id="MobiDB-lite"/>
    </source>
</evidence>